<evidence type="ECO:0000313" key="2">
    <source>
        <dbReference type="EMBL" id="OGK37767.1"/>
    </source>
</evidence>
<comment type="caution">
    <text evidence="2">The sequence shown here is derived from an EMBL/GenBank/DDBJ whole genome shotgun (WGS) entry which is preliminary data.</text>
</comment>
<protein>
    <recommendedName>
        <fullName evidence="4">Transaldolase</fullName>
    </recommendedName>
</protein>
<dbReference type="InterPro" id="IPR001585">
    <property type="entry name" value="TAL/FSA"/>
</dbReference>
<dbReference type="AlphaFoldDB" id="A0A1F7I350"/>
<sequence>IKLPKIFLDSGNPQDTKKAKGLLGFLDGQTTNPSLVAKNPEVQKFIESGKKLSSKELLKFYRDIIGEMEKQIAGAISVEVYADWETKAAEMLKQAENMSSWGRNIYIKFPTIPEGVRAAAEFVKKGGRVNMTLVFDQNQAGAVYAATLPSKQPAFVSPFIGRWDDRGYYGLDLVKNIVKMYRKFSKLNRQSKPHVLVLGASIRTLDHFYTSIFLGADILTIPIKIIYEWLEEERWLPDEHYRPDSQGLKSLVYEDIPYHPDCTKYQIEKKDGSLLDEGLKKFVADWKKLIT</sequence>
<dbReference type="PANTHER" id="PTHR10683">
    <property type="entry name" value="TRANSALDOLASE"/>
    <property type="match status" value="1"/>
</dbReference>
<dbReference type="SUPFAM" id="SSF51569">
    <property type="entry name" value="Aldolase"/>
    <property type="match status" value="1"/>
</dbReference>
<dbReference type="Proteomes" id="UP000176803">
    <property type="component" value="Unassembled WGS sequence"/>
</dbReference>
<keyword evidence="1" id="KW-0704">Schiff base</keyword>
<dbReference type="Gene3D" id="3.20.20.70">
    <property type="entry name" value="Aldolase class I"/>
    <property type="match status" value="1"/>
</dbReference>
<dbReference type="GO" id="GO:0005975">
    <property type="term" value="P:carbohydrate metabolic process"/>
    <property type="evidence" value="ECO:0007669"/>
    <property type="project" value="InterPro"/>
</dbReference>
<feature type="non-terminal residue" evidence="2">
    <location>
        <position position="1"/>
    </location>
</feature>
<dbReference type="InterPro" id="IPR013785">
    <property type="entry name" value="Aldolase_TIM"/>
</dbReference>
<name>A0A1F7I350_9BACT</name>
<evidence type="ECO:0008006" key="4">
    <source>
        <dbReference type="Google" id="ProtNLM"/>
    </source>
</evidence>
<evidence type="ECO:0000256" key="1">
    <source>
        <dbReference type="ARBA" id="ARBA00023270"/>
    </source>
</evidence>
<accession>A0A1F7I350</accession>
<organism evidence="2 3">
    <name type="scientific">Candidatus Roizmanbacteria bacterium RIFCSPHIGHO2_12_FULL_41_11</name>
    <dbReference type="NCBI Taxonomy" id="1802052"/>
    <lineage>
        <taxon>Bacteria</taxon>
        <taxon>Candidatus Roizmaniibacteriota</taxon>
    </lineage>
</organism>
<evidence type="ECO:0000313" key="3">
    <source>
        <dbReference type="Proteomes" id="UP000176803"/>
    </source>
</evidence>
<reference evidence="2 3" key="1">
    <citation type="journal article" date="2016" name="Nat. Commun.">
        <title>Thousands of microbial genomes shed light on interconnected biogeochemical processes in an aquifer system.</title>
        <authorList>
            <person name="Anantharaman K."/>
            <person name="Brown C.T."/>
            <person name="Hug L.A."/>
            <person name="Sharon I."/>
            <person name="Castelle C.J."/>
            <person name="Probst A.J."/>
            <person name="Thomas B.C."/>
            <person name="Singh A."/>
            <person name="Wilkins M.J."/>
            <person name="Karaoz U."/>
            <person name="Brodie E.L."/>
            <person name="Williams K.H."/>
            <person name="Hubbard S.S."/>
            <person name="Banfield J.F."/>
        </authorList>
    </citation>
    <scope>NUCLEOTIDE SEQUENCE [LARGE SCALE GENOMIC DNA]</scope>
</reference>
<dbReference type="EMBL" id="MGAC01000032">
    <property type="protein sequence ID" value="OGK37767.1"/>
    <property type="molecule type" value="Genomic_DNA"/>
</dbReference>
<gene>
    <name evidence="2" type="ORF">A3F03_01610</name>
</gene>
<dbReference type="Pfam" id="PF00923">
    <property type="entry name" value="TAL_FSA"/>
    <property type="match status" value="1"/>
</dbReference>
<proteinExistence type="predicted"/>